<dbReference type="SUPFAM" id="SSF46689">
    <property type="entry name" value="Homeodomain-like"/>
    <property type="match status" value="1"/>
</dbReference>
<name>A0A939PC89_9ACTN</name>
<keyword evidence="2 4" id="KW-0238">DNA-binding</keyword>
<gene>
    <name evidence="6" type="ORF">J4573_23945</name>
</gene>
<accession>A0A939PC89</accession>
<keyword evidence="7" id="KW-1185">Reference proteome</keyword>
<dbReference type="GO" id="GO:0003700">
    <property type="term" value="F:DNA-binding transcription factor activity"/>
    <property type="evidence" value="ECO:0007669"/>
    <property type="project" value="TreeGrafter"/>
</dbReference>
<dbReference type="RefSeq" id="WP_208258030.1">
    <property type="nucleotide sequence ID" value="NZ_JAGEOJ010000009.1"/>
</dbReference>
<dbReference type="InterPro" id="IPR050109">
    <property type="entry name" value="HTH-type_TetR-like_transc_reg"/>
</dbReference>
<organism evidence="6 7">
    <name type="scientific">Actinomadura barringtoniae</name>
    <dbReference type="NCBI Taxonomy" id="1427535"/>
    <lineage>
        <taxon>Bacteria</taxon>
        <taxon>Bacillati</taxon>
        <taxon>Actinomycetota</taxon>
        <taxon>Actinomycetes</taxon>
        <taxon>Streptosporangiales</taxon>
        <taxon>Thermomonosporaceae</taxon>
        <taxon>Actinomadura</taxon>
    </lineage>
</organism>
<protein>
    <submittedName>
        <fullName evidence="6">TetR/AcrR family transcriptional regulator</fullName>
    </submittedName>
</protein>
<dbReference type="PROSITE" id="PS50977">
    <property type="entry name" value="HTH_TETR_2"/>
    <property type="match status" value="1"/>
</dbReference>
<dbReference type="PRINTS" id="PR00455">
    <property type="entry name" value="HTHTETR"/>
</dbReference>
<comment type="caution">
    <text evidence="6">The sequence shown here is derived from an EMBL/GenBank/DDBJ whole genome shotgun (WGS) entry which is preliminary data.</text>
</comment>
<dbReference type="InterPro" id="IPR001647">
    <property type="entry name" value="HTH_TetR"/>
</dbReference>
<dbReference type="PANTHER" id="PTHR30055">
    <property type="entry name" value="HTH-TYPE TRANSCRIPTIONAL REGULATOR RUTR"/>
    <property type="match status" value="1"/>
</dbReference>
<dbReference type="Pfam" id="PF00440">
    <property type="entry name" value="TetR_N"/>
    <property type="match status" value="1"/>
</dbReference>
<sequence length="191" mass="20889">MRASKQSDLPDARTRILDAAERLFADRGYDATSTARIAKLARVPKGLVFHYFPQKMDVLVALIDERTFVEEIPDDAVEAVPGDPAGTLAGLARRFPLRASPAMRRILFREADTHKSVGERLGRLNSEVFQRARRALELALPGSRGDQARLEIAAATFAAVLIYQENLSQLTGQHVDPDAVADLIGRALGAT</sequence>
<evidence type="ECO:0000256" key="3">
    <source>
        <dbReference type="ARBA" id="ARBA00023163"/>
    </source>
</evidence>
<evidence type="ECO:0000256" key="4">
    <source>
        <dbReference type="PROSITE-ProRule" id="PRU00335"/>
    </source>
</evidence>
<dbReference type="AlphaFoldDB" id="A0A939PC89"/>
<dbReference type="Gene3D" id="1.10.357.10">
    <property type="entry name" value="Tetracycline Repressor, domain 2"/>
    <property type="match status" value="1"/>
</dbReference>
<dbReference type="EMBL" id="JAGEOJ010000009">
    <property type="protein sequence ID" value="MBO2450177.1"/>
    <property type="molecule type" value="Genomic_DNA"/>
</dbReference>
<evidence type="ECO:0000313" key="7">
    <source>
        <dbReference type="Proteomes" id="UP000669179"/>
    </source>
</evidence>
<dbReference type="Proteomes" id="UP000669179">
    <property type="component" value="Unassembled WGS sequence"/>
</dbReference>
<dbReference type="PANTHER" id="PTHR30055:SF234">
    <property type="entry name" value="HTH-TYPE TRANSCRIPTIONAL REGULATOR BETI"/>
    <property type="match status" value="1"/>
</dbReference>
<dbReference type="GO" id="GO:0000976">
    <property type="term" value="F:transcription cis-regulatory region binding"/>
    <property type="evidence" value="ECO:0007669"/>
    <property type="project" value="TreeGrafter"/>
</dbReference>
<feature type="DNA-binding region" description="H-T-H motif" evidence="4">
    <location>
        <begin position="33"/>
        <end position="52"/>
    </location>
</feature>
<evidence type="ECO:0000256" key="1">
    <source>
        <dbReference type="ARBA" id="ARBA00023015"/>
    </source>
</evidence>
<evidence type="ECO:0000256" key="2">
    <source>
        <dbReference type="ARBA" id="ARBA00023125"/>
    </source>
</evidence>
<evidence type="ECO:0000313" key="6">
    <source>
        <dbReference type="EMBL" id="MBO2450177.1"/>
    </source>
</evidence>
<dbReference type="InterPro" id="IPR009057">
    <property type="entry name" value="Homeodomain-like_sf"/>
</dbReference>
<reference evidence="6" key="1">
    <citation type="submission" date="2021-03" db="EMBL/GenBank/DDBJ databases">
        <authorList>
            <person name="Kanchanasin P."/>
            <person name="Saeng-In P."/>
            <person name="Phongsopitanun W."/>
            <person name="Yuki M."/>
            <person name="Kudo T."/>
            <person name="Ohkuma M."/>
            <person name="Tanasupawat S."/>
        </authorList>
    </citation>
    <scope>NUCLEOTIDE SEQUENCE</scope>
    <source>
        <strain evidence="6">GKU 128</strain>
    </source>
</reference>
<proteinExistence type="predicted"/>
<evidence type="ECO:0000259" key="5">
    <source>
        <dbReference type="PROSITE" id="PS50977"/>
    </source>
</evidence>
<keyword evidence="3" id="KW-0804">Transcription</keyword>
<feature type="domain" description="HTH tetR-type" evidence="5">
    <location>
        <begin position="10"/>
        <end position="70"/>
    </location>
</feature>
<keyword evidence="1" id="KW-0805">Transcription regulation</keyword>